<evidence type="ECO:0000313" key="2">
    <source>
        <dbReference type="Proteomes" id="UP000494274"/>
    </source>
</evidence>
<protein>
    <submittedName>
        <fullName evidence="1">Uncharacterized protein</fullName>
    </submittedName>
</protein>
<reference evidence="1 2" key="1">
    <citation type="submission" date="2019-09" db="EMBL/GenBank/DDBJ databases">
        <authorList>
            <person name="Depoorter E."/>
        </authorList>
    </citation>
    <scope>NUCLEOTIDE SEQUENCE [LARGE SCALE GENOMIC DNA]</scope>
    <source>
        <strain evidence="1">R-18112</strain>
    </source>
</reference>
<dbReference type="AlphaFoldDB" id="A0A6P2SZL1"/>
<proteinExistence type="predicted"/>
<dbReference type="Proteomes" id="UP000494274">
    <property type="component" value="Unassembled WGS sequence"/>
</dbReference>
<dbReference type="EMBL" id="CABVQI010000001">
    <property type="protein sequence ID" value="VWC56444.1"/>
    <property type="molecule type" value="Genomic_DNA"/>
</dbReference>
<evidence type="ECO:0000313" key="1">
    <source>
        <dbReference type="EMBL" id="VWC56444.1"/>
    </source>
</evidence>
<sequence>MTHNRIVAVFMRSAQETCDTVNSFFTDLFTGSAKQIQANFMKEGTLTINRDGPYTADCQMTLFAYSYRVFR</sequence>
<accession>A0A6P2SZL1</accession>
<name>A0A6P2SZL1_BURL3</name>
<gene>
    <name evidence="1" type="ORF">BLA18112_00354</name>
</gene>
<organism evidence="1 2">
    <name type="scientific">Burkholderia lata (strain ATCC 17760 / DSM 23089 / LMG 22485 / NCIMB 9086 / R18194 / 383)</name>
    <dbReference type="NCBI Taxonomy" id="482957"/>
    <lineage>
        <taxon>Bacteria</taxon>
        <taxon>Pseudomonadati</taxon>
        <taxon>Pseudomonadota</taxon>
        <taxon>Betaproteobacteria</taxon>
        <taxon>Burkholderiales</taxon>
        <taxon>Burkholderiaceae</taxon>
        <taxon>Burkholderia</taxon>
        <taxon>Burkholderia cepacia complex</taxon>
    </lineage>
</organism>